<dbReference type="InterPro" id="IPR023795">
    <property type="entry name" value="Serpin_CS"/>
</dbReference>
<dbReference type="InterPro" id="IPR023796">
    <property type="entry name" value="Serpin_dom"/>
</dbReference>
<dbReference type="SMART" id="SM00093">
    <property type="entry name" value="SERPIN"/>
    <property type="match status" value="1"/>
</dbReference>
<evidence type="ECO:0000313" key="6">
    <source>
        <dbReference type="Proteomes" id="UP000494165"/>
    </source>
</evidence>
<dbReference type="EMBL" id="CADEPI010000007">
    <property type="protein sequence ID" value="CAB3361964.1"/>
    <property type="molecule type" value="Genomic_DNA"/>
</dbReference>
<comment type="similarity">
    <text evidence="3">Belongs to the serpin family.</text>
</comment>
<keyword evidence="1" id="KW-0646">Protease inhibitor</keyword>
<evidence type="ECO:0000313" key="5">
    <source>
        <dbReference type="EMBL" id="CAB3361964.1"/>
    </source>
</evidence>
<reference evidence="5 6" key="1">
    <citation type="submission" date="2020-04" db="EMBL/GenBank/DDBJ databases">
        <authorList>
            <person name="Alioto T."/>
            <person name="Alioto T."/>
            <person name="Gomez Garrido J."/>
        </authorList>
    </citation>
    <scope>NUCLEOTIDE SEQUENCE [LARGE SCALE GENOMIC DNA]</scope>
</reference>
<dbReference type="Pfam" id="PF00079">
    <property type="entry name" value="Serpin"/>
    <property type="match status" value="1"/>
</dbReference>
<accession>A0A8S1C290</accession>
<dbReference type="InterPro" id="IPR036186">
    <property type="entry name" value="Serpin_sf"/>
</dbReference>
<dbReference type="InterPro" id="IPR042178">
    <property type="entry name" value="Serpin_sf_1"/>
</dbReference>
<comment type="caution">
    <text evidence="5">The sequence shown here is derived from an EMBL/GenBank/DDBJ whole genome shotgun (WGS) entry which is preliminary data.</text>
</comment>
<dbReference type="PROSITE" id="PS00284">
    <property type="entry name" value="SERPIN"/>
    <property type="match status" value="1"/>
</dbReference>
<evidence type="ECO:0000256" key="1">
    <source>
        <dbReference type="ARBA" id="ARBA00022690"/>
    </source>
</evidence>
<dbReference type="OrthoDB" id="9440847at2759"/>
<dbReference type="Proteomes" id="UP000494165">
    <property type="component" value="Unassembled WGS sequence"/>
</dbReference>
<dbReference type="GO" id="GO:0005615">
    <property type="term" value="C:extracellular space"/>
    <property type="evidence" value="ECO:0007669"/>
    <property type="project" value="InterPro"/>
</dbReference>
<dbReference type="SUPFAM" id="SSF56574">
    <property type="entry name" value="Serpins"/>
    <property type="match status" value="1"/>
</dbReference>
<organism evidence="5 6">
    <name type="scientific">Cloeon dipterum</name>
    <dbReference type="NCBI Taxonomy" id="197152"/>
    <lineage>
        <taxon>Eukaryota</taxon>
        <taxon>Metazoa</taxon>
        <taxon>Ecdysozoa</taxon>
        <taxon>Arthropoda</taxon>
        <taxon>Hexapoda</taxon>
        <taxon>Insecta</taxon>
        <taxon>Pterygota</taxon>
        <taxon>Palaeoptera</taxon>
        <taxon>Ephemeroptera</taxon>
        <taxon>Pisciforma</taxon>
        <taxon>Baetidae</taxon>
        <taxon>Cloeon</taxon>
    </lineage>
</organism>
<dbReference type="Gene3D" id="3.30.497.10">
    <property type="entry name" value="Antithrombin, subunit I, domain 2"/>
    <property type="match status" value="1"/>
</dbReference>
<gene>
    <name evidence="5" type="ORF">CLODIP_2_CD01808</name>
</gene>
<sequence length="461" mass="51319">MREQALKKKEAELANREQMLADRHTLVIADTRKKPQNTFVPEPIPPRVGAAVPAGTALQAEVYTPSSNDLQEFFSGLSNFSLDMLQRLAKSETNVAFSPLTTWVLLSMMSEGAEGVTLRELQTTLALPLDKNSTYRGFEAIRSDIMQIMKGNSLINLGSAAFTSPSIKLEEDFKRIADVCYNTSMESLDFRNTTFAARTINKWVNDLTAGNINGIVYPSDLVNAKLVLTSALYFRGSWKDAFNESLTRREPFMDDSGTRVAEVDMMYQVGRFRLSFIDGLKAIALELPYSSERNSMLLLLPRRGSTLNELLSNMANFSQPLVPTIMKKLAEDEIADTDDEDIHVYLPRFELSTKLQLVDLLKKMGIKGLFTPGRRELKGISSSVDLYVSNMVHKAGINVNEQGTTAHAASAAILHNYSLPSTFKANRPFLFMIIQRATNAILFAGKVGNPAPNTQRRRVSK</sequence>
<feature type="domain" description="Serpin" evidence="4">
    <location>
        <begin position="82"/>
        <end position="450"/>
    </location>
</feature>
<proteinExistence type="inferred from homology"/>
<name>A0A8S1C290_9INSE</name>
<dbReference type="PANTHER" id="PTHR11461:SF367">
    <property type="entry name" value="GH21475P-RELATED"/>
    <property type="match status" value="1"/>
</dbReference>
<dbReference type="AlphaFoldDB" id="A0A8S1C290"/>
<dbReference type="InterPro" id="IPR042185">
    <property type="entry name" value="Serpin_sf_2"/>
</dbReference>
<dbReference type="Gene3D" id="2.10.310.10">
    <property type="entry name" value="Serpins superfamily"/>
    <property type="match status" value="1"/>
</dbReference>
<dbReference type="CDD" id="cd19598">
    <property type="entry name" value="serpin77Ba-like_insects"/>
    <property type="match status" value="1"/>
</dbReference>
<evidence type="ECO:0000259" key="4">
    <source>
        <dbReference type="SMART" id="SM00093"/>
    </source>
</evidence>
<keyword evidence="6" id="KW-1185">Reference proteome</keyword>
<dbReference type="Gene3D" id="2.30.39.10">
    <property type="entry name" value="Alpha-1-antitrypsin, domain 1"/>
    <property type="match status" value="1"/>
</dbReference>
<keyword evidence="2" id="KW-0722">Serine protease inhibitor</keyword>
<evidence type="ECO:0000256" key="3">
    <source>
        <dbReference type="RuleBase" id="RU000411"/>
    </source>
</evidence>
<dbReference type="GO" id="GO:0004867">
    <property type="term" value="F:serine-type endopeptidase inhibitor activity"/>
    <property type="evidence" value="ECO:0007669"/>
    <property type="project" value="UniProtKB-KW"/>
</dbReference>
<protein>
    <recommendedName>
        <fullName evidence="4">Serpin domain-containing protein</fullName>
    </recommendedName>
</protein>
<evidence type="ECO:0000256" key="2">
    <source>
        <dbReference type="ARBA" id="ARBA00022900"/>
    </source>
</evidence>
<dbReference type="PANTHER" id="PTHR11461">
    <property type="entry name" value="SERINE PROTEASE INHIBITOR, SERPIN"/>
    <property type="match status" value="1"/>
</dbReference>
<dbReference type="FunFam" id="2.10.310.10:FF:000001">
    <property type="entry name" value="Serpin family A member 1"/>
    <property type="match status" value="1"/>
</dbReference>
<dbReference type="InterPro" id="IPR000215">
    <property type="entry name" value="Serpin_fam"/>
</dbReference>